<feature type="region of interest" description="Disordered" evidence="1">
    <location>
        <begin position="200"/>
        <end position="234"/>
    </location>
</feature>
<dbReference type="InterPro" id="IPR013083">
    <property type="entry name" value="Znf_RING/FYVE/PHD"/>
</dbReference>
<evidence type="ECO:0000259" key="2">
    <source>
        <dbReference type="SMART" id="SM00184"/>
    </source>
</evidence>
<evidence type="ECO:0000256" key="1">
    <source>
        <dbReference type="SAM" id="MobiDB-lite"/>
    </source>
</evidence>
<organism evidence="3 4">
    <name type="scientific">Catenaria anguillulae PL171</name>
    <dbReference type="NCBI Taxonomy" id="765915"/>
    <lineage>
        <taxon>Eukaryota</taxon>
        <taxon>Fungi</taxon>
        <taxon>Fungi incertae sedis</taxon>
        <taxon>Blastocladiomycota</taxon>
        <taxon>Blastocladiomycetes</taxon>
        <taxon>Blastocladiales</taxon>
        <taxon>Catenariaceae</taxon>
        <taxon>Catenaria</taxon>
    </lineage>
</organism>
<keyword evidence="4" id="KW-1185">Reference proteome</keyword>
<dbReference type="EMBL" id="MCFL01000098">
    <property type="protein sequence ID" value="ORZ30188.1"/>
    <property type="molecule type" value="Genomic_DNA"/>
</dbReference>
<feature type="compositionally biased region" description="Basic and acidic residues" evidence="1">
    <location>
        <begin position="219"/>
        <end position="231"/>
    </location>
</feature>
<feature type="region of interest" description="Disordered" evidence="1">
    <location>
        <begin position="104"/>
        <end position="165"/>
    </location>
</feature>
<dbReference type="OrthoDB" id="439844at2759"/>
<evidence type="ECO:0000313" key="4">
    <source>
        <dbReference type="Proteomes" id="UP000193411"/>
    </source>
</evidence>
<dbReference type="AlphaFoldDB" id="A0A1Y2H6I1"/>
<feature type="region of interest" description="Disordered" evidence="1">
    <location>
        <begin position="318"/>
        <end position="350"/>
    </location>
</feature>
<sequence>MKTNPGPHALILMPQPFPIPTPYPVTGARTNRQQPGTSLVQPKSSSRQAKPKPTSSMAYDHPSSDTSASSGSDSEEEYRPPLTDECLRAEFFLPGMMDSLTAYCTSRGGPKAPSVKLQEGKRSDALGERRQRRHRWAGQPPLADLQAGGQTATGGSGDEGQEGDAWHEDDEHLAFLRQQAGMEHGGGRVVELVPRAGAIGQRVGKRKRQSQEADDDCLEGQRDSKRLRDDGNAADGDELSYSSFLLAASTSFLVEPVEAAPLPDLSVADTGRLHQRSHLQDLGAPWMIIDSLPVSIVSDNLNPCPICLAPLSHPPFDYSAPTSQSRRRPPANPFTAGDSSDSDDDQVPVLTPGHAATVTAECITLPCMHLIHAPCARQSLVANRKCPECRCDVVDAVKHAGAGGSRDLID</sequence>
<dbReference type="Proteomes" id="UP000193411">
    <property type="component" value="Unassembled WGS sequence"/>
</dbReference>
<accession>A0A1Y2H6I1</accession>
<dbReference type="InterPro" id="IPR001841">
    <property type="entry name" value="Znf_RING"/>
</dbReference>
<name>A0A1Y2H6I1_9FUNG</name>
<feature type="domain" description="RING-type" evidence="2">
    <location>
        <begin position="304"/>
        <end position="389"/>
    </location>
</feature>
<comment type="caution">
    <text evidence="3">The sequence shown here is derived from an EMBL/GenBank/DDBJ whole genome shotgun (WGS) entry which is preliminary data.</text>
</comment>
<feature type="compositionally biased region" description="Polar residues" evidence="1">
    <location>
        <begin position="28"/>
        <end position="57"/>
    </location>
</feature>
<protein>
    <recommendedName>
        <fullName evidence="2">RING-type domain-containing protein</fullName>
    </recommendedName>
</protein>
<dbReference type="SMART" id="SM00184">
    <property type="entry name" value="RING"/>
    <property type="match status" value="1"/>
</dbReference>
<dbReference type="SUPFAM" id="SSF57850">
    <property type="entry name" value="RING/U-box"/>
    <property type="match status" value="1"/>
</dbReference>
<feature type="compositionally biased region" description="Basic and acidic residues" evidence="1">
    <location>
        <begin position="118"/>
        <end position="129"/>
    </location>
</feature>
<feature type="compositionally biased region" description="Low complexity" evidence="1">
    <location>
        <begin position="60"/>
        <end position="72"/>
    </location>
</feature>
<reference evidence="3 4" key="1">
    <citation type="submission" date="2016-07" db="EMBL/GenBank/DDBJ databases">
        <title>Pervasive Adenine N6-methylation of Active Genes in Fungi.</title>
        <authorList>
            <consortium name="DOE Joint Genome Institute"/>
            <person name="Mondo S.J."/>
            <person name="Dannebaum R.O."/>
            <person name="Kuo R.C."/>
            <person name="Labutti K."/>
            <person name="Haridas S."/>
            <person name="Kuo A."/>
            <person name="Salamov A."/>
            <person name="Ahrendt S.R."/>
            <person name="Lipzen A."/>
            <person name="Sullivan W."/>
            <person name="Andreopoulos W.B."/>
            <person name="Clum A."/>
            <person name="Lindquist E."/>
            <person name="Daum C."/>
            <person name="Ramamoorthy G.K."/>
            <person name="Gryganskyi A."/>
            <person name="Culley D."/>
            <person name="Magnuson J.K."/>
            <person name="James T.Y."/>
            <person name="O'Malley M.A."/>
            <person name="Stajich J.E."/>
            <person name="Spatafora J.W."/>
            <person name="Visel A."/>
            <person name="Grigoriev I.V."/>
        </authorList>
    </citation>
    <scope>NUCLEOTIDE SEQUENCE [LARGE SCALE GENOMIC DNA]</scope>
    <source>
        <strain evidence="3 4">PL171</strain>
    </source>
</reference>
<evidence type="ECO:0000313" key="3">
    <source>
        <dbReference type="EMBL" id="ORZ30188.1"/>
    </source>
</evidence>
<gene>
    <name evidence="3" type="ORF">BCR44DRAFT_1488922</name>
</gene>
<dbReference type="Gene3D" id="3.30.40.10">
    <property type="entry name" value="Zinc/RING finger domain, C3HC4 (zinc finger)"/>
    <property type="match status" value="1"/>
</dbReference>
<feature type="region of interest" description="Disordered" evidence="1">
    <location>
        <begin position="1"/>
        <end position="82"/>
    </location>
</feature>
<proteinExistence type="predicted"/>